<dbReference type="Pfam" id="PF00697">
    <property type="entry name" value="PRAI"/>
    <property type="match status" value="1"/>
</dbReference>
<keyword evidence="6 8" id="KW-0057">Aromatic amino acid biosynthesis</keyword>
<dbReference type="AlphaFoldDB" id="A0A510DUB2"/>
<comment type="catalytic activity">
    <reaction evidence="1 8">
        <text>N-(5-phospho-beta-D-ribosyl)anthranilate = 1-(2-carboxyphenylamino)-1-deoxy-D-ribulose 5-phosphate</text>
        <dbReference type="Rhea" id="RHEA:21540"/>
        <dbReference type="ChEBI" id="CHEBI:18277"/>
        <dbReference type="ChEBI" id="CHEBI:58613"/>
        <dbReference type="EC" id="5.3.1.24"/>
    </reaction>
</comment>
<dbReference type="EMBL" id="AP018929">
    <property type="protein sequence ID" value="BBG23816.1"/>
    <property type="molecule type" value="Genomic_DNA"/>
</dbReference>
<evidence type="ECO:0000313" key="10">
    <source>
        <dbReference type="EMBL" id="BBG23816.1"/>
    </source>
</evidence>
<evidence type="ECO:0000256" key="2">
    <source>
        <dbReference type="ARBA" id="ARBA00004664"/>
    </source>
</evidence>
<dbReference type="Proteomes" id="UP000322983">
    <property type="component" value="Chromosome"/>
</dbReference>
<dbReference type="GO" id="GO:0000162">
    <property type="term" value="P:L-tryptophan biosynthetic process"/>
    <property type="evidence" value="ECO:0007669"/>
    <property type="project" value="UniProtKB-UniRule"/>
</dbReference>
<dbReference type="RefSeq" id="WP_054845511.1">
    <property type="nucleotide sequence ID" value="NZ_AP018929.1"/>
</dbReference>
<dbReference type="OrthoDB" id="27513at2157"/>
<dbReference type="InterPro" id="IPR001240">
    <property type="entry name" value="PRAI_dom"/>
</dbReference>
<accession>A0A510E242</accession>
<accession>A0A510DUB2</accession>
<gene>
    <name evidence="8" type="primary">trpF</name>
    <name evidence="10" type="ORF">IC006_1111</name>
    <name evidence="11" type="ORF">IC007_1086</name>
</gene>
<dbReference type="EC" id="5.3.1.24" evidence="8"/>
<evidence type="ECO:0000259" key="9">
    <source>
        <dbReference type="Pfam" id="PF00697"/>
    </source>
</evidence>
<dbReference type="InterPro" id="IPR011060">
    <property type="entry name" value="RibuloseP-bd_barrel"/>
</dbReference>
<dbReference type="HAMAP" id="MF_00135">
    <property type="entry name" value="PRAI"/>
    <property type="match status" value="1"/>
</dbReference>
<evidence type="ECO:0000313" key="12">
    <source>
        <dbReference type="Proteomes" id="UP000322983"/>
    </source>
</evidence>
<organism evidence="10 12">
    <name type="scientific">Sulfuracidifex tepidarius</name>
    <dbReference type="NCBI Taxonomy" id="1294262"/>
    <lineage>
        <taxon>Archaea</taxon>
        <taxon>Thermoproteota</taxon>
        <taxon>Thermoprotei</taxon>
        <taxon>Sulfolobales</taxon>
        <taxon>Sulfolobaceae</taxon>
        <taxon>Sulfuracidifex</taxon>
    </lineage>
</organism>
<evidence type="ECO:0000256" key="6">
    <source>
        <dbReference type="ARBA" id="ARBA00023141"/>
    </source>
</evidence>
<dbReference type="CDD" id="cd00405">
    <property type="entry name" value="PRAI"/>
    <property type="match status" value="1"/>
</dbReference>
<dbReference type="PANTHER" id="PTHR42894">
    <property type="entry name" value="N-(5'-PHOSPHORIBOSYL)ANTHRANILATE ISOMERASE"/>
    <property type="match status" value="1"/>
</dbReference>
<feature type="domain" description="N-(5'phosphoribosyl) anthranilate isomerase (PRAI)" evidence="9">
    <location>
        <begin position="3"/>
        <end position="186"/>
    </location>
</feature>
<comment type="pathway">
    <text evidence="2 8">Amino-acid biosynthesis; L-tryptophan biosynthesis; L-tryptophan from chorismate: step 3/5.</text>
</comment>
<evidence type="ECO:0000256" key="4">
    <source>
        <dbReference type="ARBA" id="ARBA00022605"/>
    </source>
</evidence>
<reference evidence="13" key="1">
    <citation type="submission" date="2018-09" db="EMBL/GenBank/DDBJ databases">
        <title>Complete Genome Sequencing of Sulfolobus sp. JCM 16834.</title>
        <authorList>
            <person name="Kato S."/>
            <person name="Itoh T."/>
            <person name="Ohkuma M."/>
        </authorList>
    </citation>
    <scope>NUCLEOTIDE SEQUENCE [LARGE SCALE GENOMIC DNA]</scope>
    <source>
        <strain evidence="13">IC-007</strain>
    </source>
</reference>
<dbReference type="EMBL" id="AP018930">
    <property type="protein sequence ID" value="BBG26571.1"/>
    <property type="molecule type" value="Genomic_DNA"/>
</dbReference>
<sequence length="194" mass="21177">MKVKICGVATLDDAVFLSQIGIDMIGIVNEPSSPRFAKREFNRIVKSKVDKPVVGVTVRGSLSLQAEDMLQVHRVLSLEEISSLTTLNISNFIFYVPASEEGKEYLKDLASAGVKNILVDSPRKGEKTSFKVAKEILDVFPEAGVAGGITPLNVMDFVRLNPGWIDVSSGVESYPGKKDHDKVMKIKEAVRNGV</sequence>
<name>A0A510DUB2_9CREN</name>
<evidence type="ECO:0000256" key="8">
    <source>
        <dbReference type="HAMAP-Rule" id="MF_00135"/>
    </source>
</evidence>
<dbReference type="PANTHER" id="PTHR42894:SF1">
    <property type="entry name" value="N-(5'-PHOSPHORIBOSYL)ANTHRANILATE ISOMERASE"/>
    <property type="match status" value="1"/>
</dbReference>
<protein>
    <recommendedName>
        <fullName evidence="8">N-(5'-phosphoribosyl)anthranilate isomerase</fullName>
        <shortName evidence="8">PRAI</shortName>
        <ecNumber evidence="8">5.3.1.24</ecNumber>
    </recommendedName>
</protein>
<dbReference type="InterPro" id="IPR013785">
    <property type="entry name" value="Aldolase_TIM"/>
</dbReference>
<evidence type="ECO:0000256" key="7">
    <source>
        <dbReference type="ARBA" id="ARBA00023235"/>
    </source>
</evidence>
<evidence type="ECO:0000313" key="13">
    <source>
        <dbReference type="Proteomes" id="UP000325030"/>
    </source>
</evidence>
<dbReference type="KEGG" id="step:IC006_1111"/>
<dbReference type="Proteomes" id="UP000325030">
    <property type="component" value="Chromosome"/>
</dbReference>
<comment type="similarity">
    <text evidence="3 8">Belongs to the TrpF family.</text>
</comment>
<evidence type="ECO:0000256" key="3">
    <source>
        <dbReference type="ARBA" id="ARBA00007571"/>
    </source>
</evidence>
<keyword evidence="12" id="KW-1185">Reference proteome</keyword>
<keyword evidence="4 8" id="KW-0028">Amino-acid biosynthesis</keyword>
<dbReference type="GeneID" id="41717431"/>
<dbReference type="Gene3D" id="3.20.20.70">
    <property type="entry name" value="Aldolase class I"/>
    <property type="match status" value="1"/>
</dbReference>
<dbReference type="GO" id="GO:0004640">
    <property type="term" value="F:phosphoribosylanthranilate isomerase activity"/>
    <property type="evidence" value="ECO:0007669"/>
    <property type="project" value="UniProtKB-UniRule"/>
</dbReference>
<proteinExistence type="inferred from homology"/>
<reference evidence="10 12" key="2">
    <citation type="journal article" date="2020" name="Int. J. Syst. Evol. Microbiol.">
        <title>Sulfuracidifex tepidarius gen. nov., sp. nov. and transfer of Sulfolobus metallicus Huber and Stetter 1992 to the genus Sulfuracidifex as Sulfuracidifex metallicus comb. nov.</title>
        <authorList>
            <person name="Itoh T."/>
            <person name="Miura T."/>
            <person name="Sakai H.D."/>
            <person name="Kato S."/>
            <person name="Ohkuma M."/>
            <person name="Takashina T."/>
        </authorList>
    </citation>
    <scope>NUCLEOTIDE SEQUENCE [LARGE SCALE GENOMIC DNA]</scope>
    <source>
        <strain evidence="10 12">IC-006</strain>
        <strain evidence="11">IC-007</strain>
    </source>
</reference>
<evidence type="ECO:0000313" key="11">
    <source>
        <dbReference type="EMBL" id="BBG26571.1"/>
    </source>
</evidence>
<keyword evidence="7 8" id="KW-0413">Isomerase</keyword>
<keyword evidence="5 8" id="KW-0822">Tryptophan biosynthesis</keyword>
<dbReference type="InterPro" id="IPR044643">
    <property type="entry name" value="TrpF_fam"/>
</dbReference>
<dbReference type="SUPFAM" id="SSF51366">
    <property type="entry name" value="Ribulose-phoshate binding barrel"/>
    <property type="match status" value="1"/>
</dbReference>
<dbReference type="STRING" id="1294262.GCA_001316085_01056"/>
<evidence type="ECO:0000256" key="5">
    <source>
        <dbReference type="ARBA" id="ARBA00022822"/>
    </source>
</evidence>
<dbReference type="UniPathway" id="UPA00035">
    <property type="reaction ID" value="UER00042"/>
</dbReference>
<evidence type="ECO:0000256" key="1">
    <source>
        <dbReference type="ARBA" id="ARBA00001164"/>
    </source>
</evidence>